<dbReference type="OrthoDB" id="6195578at2"/>
<evidence type="ECO:0000313" key="3">
    <source>
        <dbReference type="Proteomes" id="UP000092695"/>
    </source>
</evidence>
<dbReference type="EMBL" id="CP016268">
    <property type="protein sequence ID" value="ANO49882.1"/>
    <property type="molecule type" value="Genomic_DNA"/>
</dbReference>
<dbReference type="Proteomes" id="UP000092695">
    <property type="component" value="Chromosome"/>
</dbReference>
<name>A0A193LBK4_9GAMM</name>
<feature type="transmembrane region" description="Helical" evidence="1">
    <location>
        <begin position="89"/>
        <end position="108"/>
    </location>
</feature>
<keyword evidence="1" id="KW-0472">Membrane</keyword>
<dbReference type="RefSeq" id="WP_068611732.1">
    <property type="nucleotide sequence ID" value="NZ_CP016268.1"/>
</dbReference>
<protein>
    <recommendedName>
        <fullName evidence="4">DUF3379 domain-containing protein</fullName>
    </recommendedName>
</protein>
<reference evidence="2 3" key="1">
    <citation type="submission" date="2016-06" db="EMBL/GenBank/DDBJ databases">
        <title>Complete genome sequence of a deep-branching marine Gamma Proteobacterium Woeseia oceani type strain XK5.</title>
        <authorList>
            <person name="Mu D."/>
            <person name="Du Z."/>
        </authorList>
    </citation>
    <scope>NUCLEOTIDE SEQUENCE [LARGE SCALE GENOMIC DNA]</scope>
    <source>
        <strain evidence="2 3">XK5</strain>
    </source>
</reference>
<dbReference type="AlphaFoldDB" id="A0A193LBK4"/>
<dbReference type="Pfam" id="PF11859">
    <property type="entry name" value="DUF3379"/>
    <property type="match status" value="1"/>
</dbReference>
<sequence length="244" mass="25867">MNGTSMNCESYRQAIAEDPSESFGGGALHAESCASCRAARDELQALDRRIAAALNIPVPALELPELPEPEVAASVSTLPQRRRMSTPTWFGMAAGIALAAYFGLQALAPDVPPLSLADQVVAHLDHEAGSRVISNDPVSERTLNSVVSKEVVQMSPGIGLITYARSCEINGRIIPHLVIQGERGPVTLLLLPDEPIDGPIPLTGRSINGVILPLGEGSIAIIGVSDERIDDVSHRVIDSVKWST</sequence>
<keyword evidence="1" id="KW-1133">Transmembrane helix</keyword>
<keyword evidence="1" id="KW-0812">Transmembrane</keyword>
<organism evidence="2 3">
    <name type="scientific">Woeseia oceani</name>
    <dbReference type="NCBI Taxonomy" id="1548547"/>
    <lineage>
        <taxon>Bacteria</taxon>
        <taxon>Pseudomonadati</taxon>
        <taxon>Pseudomonadota</taxon>
        <taxon>Gammaproteobacteria</taxon>
        <taxon>Woeseiales</taxon>
        <taxon>Woeseiaceae</taxon>
        <taxon>Woeseia</taxon>
    </lineage>
</organism>
<gene>
    <name evidence="2" type="ORF">BA177_00425</name>
</gene>
<proteinExistence type="predicted"/>
<dbReference type="KEGG" id="woc:BA177_00425"/>
<evidence type="ECO:0000256" key="1">
    <source>
        <dbReference type="SAM" id="Phobius"/>
    </source>
</evidence>
<evidence type="ECO:0000313" key="2">
    <source>
        <dbReference type="EMBL" id="ANO49882.1"/>
    </source>
</evidence>
<dbReference type="STRING" id="1548547.BA177_00425"/>
<keyword evidence="3" id="KW-1185">Reference proteome</keyword>
<evidence type="ECO:0008006" key="4">
    <source>
        <dbReference type="Google" id="ProtNLM"/>
    </source>
</evidence>
<dbReference type="InterPro" id="IPR021806">
    <property type="entry name" value="DUF3379"/>
</dbReference>
<accession>A0A193LBK4</accession>